<accession>A0A329YKK2</accession>
<sequence length="161" mass="17472">MTQNTTKTFVVAGVAMKRLLSGAKTNGQFCLFENRSDGNTRTPVHVHAEDDETIYMIEGELTAIIDRKMHTLTTGGSIFMPRGVPHQLMNNTDKTARYVLVGTPSLFDTFVEHAGYEIGADEKPDASAEADVARLKAAAPQFGITLLSDWPTQPEGGSNEA</sequence>
<reference evidence="2 3" key="1">
    <citation type="submission" date="2018-06" db="EMBL/GenBank/DDBJ databases">
        <title>Whole Genome Sequence of an efficient microsymbiont, Rhizobium tropici.</title>
        <authorList>
            <person name="Srinivasan R."/>
            <person name="Singh H.V."/>
            <person name="Srivastava R."/>
            <person name="Kumari B."/>
            <person name="Radhakrishna A."/>
        </authorList>
    </citation>
    <scope>NUCLEOTIDE SEQUENCE [LARGE SCALE GENOMIC DNA]</scope>
    <source>
        <strain evidence="2 3">IGFRI Rhizo-19</strain>
    </source>
</reference>
<dbReference type="Pfam" id="PF07883">
    <property type="entry name" value="Cupin_2"/>
    <property type="match status" value="1"/>
</dbReference>
<dbReference type="RefSeq" id="WP_112342249.1">
    <property type="nucleotide sequence ID" value="NZ_QMKK01000034.1"/>
</dbReference>
<name>A0A329YKK2_RHITR</name>
<feature type="domain" description="Cupin type-2" evidence="1">
    <location>
        <begin position="40"/>
        <end position="101"/>
    </location>
</feature>
<evidence type="ECO:0000313" key="3">
    <source>
        <dbReference type="Proteomes" id="UP000251205"/>
    </source>
</evidence>
<dbReference type="InterPro" id="IPR053146">
    <property type="entry name" value="QDO-like"/>
</dbReference>
<evidence type="ECO:0000313" key="2">
    <source>
        <dbReference type="EMBL" id="RAX41090.1"/>
    </source>
</evidence>
<dbReference type="PANTHER" id="PTHR36440:SF1">
    <property type="entry name" value="PUTATIVE (AFU_ORTHOLOGUE AFUA_8G07350)-RELATED"/>
    <property type="match status" value="1"/>
</dbReference>
<dbReference type="InterPro" id="IPR011051">
    <property type="entry name" value="RmlC_Cupin_sf"/>
</dbReference>
<comment type="caution">
    <text evidence="2">The sequence shown here is derived from an EMBL/GenBank/DDBJ whole genome shotgun (WGS) entry which is preliminary data.</text>
</comment>
<proteinExistence type="predicted"/>
<gene>
    <name evidence="2" type="ORF">DQ393_13325</name>
</gene>
<dbReference type="InterPro" id="IPR014710">
    <property type="entry name" value="RmlC-like_jellyroll"/>
</dbReference>
<protein>
    <submittedName>
        <fullName evidence="2">Cupin domain-containing protein</fullName>
    </submittedName>
</protein>
<dbReference type="PANTHER" id="PTHR36440">
    <property type="entry name" value="PUTATIVE (AFU_ORTHOLOGUE AFUA_8G07350)-RELATED"/>
    <property type="match status" value="1"/>
</dbReference>
<dbReference type="Proteomes" id="UP000251205">
    <property type="component" value="Unassembled WGS sequence"/>
</dbReference>
<dbReference type="Gene3D" id="2.60.120.10">
    <property type="entry name" value="Jelly Rolls"/>
    <property type="match status" value="1"/>
</dbReference>
<dbReference type="SUPFAM" id="SSF51182">
    <property type="entry name" value="RmlC-like cupins"/>
    <property type="match status" value="1"/>
</dbReference>
<organism evidence="2 3">
    <name type="scientific">Rhizobium tropici</name>
    <dbReference type="NCBI Taxonomy" id="398"/>
    <lineage>
        <taxon>Bacteria</taxon>
        <taxon>Pseudomonadati</taxon>
        <taxon>Pseudomonadota</taxon>
        <taxon>Alphaproteobacteria</taxon>
        <taxon>Hyphomicrobiales</taxon>
        <taxon>Rhizobiaceae</taxon>
        <taxon>Rhizobium/Agrobacterium group</taxon>
        <taxon>Rhizobium</taxon>
    </lineage>
</organism>
<dbReference type="InterPro" id="IPR013096">
    <property type="entry name" value="Cupin_2"/>
</dbReference>
<dbReference type="EMBL" id="QMKK01000034">
    <property type="protein sequence ID" value="RAX41090.1"/>
    <property type="molecule type" value="Genomic_DNA"/>
</dbReference>
<evidence type="ECO:0000259" key="1">
    <source>
        <dbReference type="Pfam" id="PF07883"/>
    </source>
</evidence>
<dbReference type="OrthoDB" id="9798709at2"/>
<dbReference type="AlphaFoldDB" id="A0A329YKK2"/>